<evidence type="ECO:0000313" key="2">
    <source>
        <dbReference type="Proteomes" id="UP000837857"/>
    </source>
</evidence>
<evidence type="ECO:0000313" key="1">
    <source>
        <dbReference type="EMBL" id="CAH2077278.1"/>
    </source>
</evidence>
<accession>A0ABN8JB50</accession>
<gene>
    <name evidence="1" type="ORF">IPOD504_LOCUS17632</name>
</gene>
<protein>
    <submittedName>
        <fullName evidence="1">Uncharacterized protein</fullName>
    </submittedName>
</protein>
<dbReference type="EMBL" id="OW152821">
    <property type="protein sequence ID" value="CAH2077278.1"/>
    <property type="molecule type" value="Genomic_DNA"/>
</dbReference>
<proteinExistence type="predicted"/>
<feature type="non-terminal residue" evidence="1">
    <location>
        <position position="1"/>
    </location>
</feature>
<organism evidence="1 2">
    <name type="scientific">Iphiclides podalirius</name>
    <name type="common">scarce swallowtail</name>
    <dbReference type="NCBI Taxonomy" id="110791"/>
    <lineage>
        <taxon>Eukaryota</taxon>
        <taxon>Metazoa</taxon>
        <taxon>Ecdysozoa</taxon>
        <taxon>Arthropoda</taxon>
        <taxon>Hexapoda</taxon>
        <taxon>Insecta</taxon>
        <taxon>Pterygota</taxon>
        <taxon>Neoptera</taxon>
        <taxon>Endopterygota</taxon>
        <taxon>Lepidoptera</taxon>
        <taxon>Glossata</taxon>
        <taxon>Ditrysia</taxon>
        <taxon>Papilionoidea</taxon>
        <taxon>Papilionidae</taxon>
        <taxon>Papilioninae</taxon>
        <taxon>Iphiclides</taxon>
    </lineage>
</organism>
<keyword evidence="2" id="KW-1185">Reference proteome</keyword>
<sequence>MEANRVVRGVPPATEAWGFGLYLAKRPKTGNNLLGRDVARVQGTARAGVAARVIDAAAFRLKSAPVTANRAAGNTILG</sequence>
<reference evidence="1" key="1">
    <citation type="submission" date="2022-03" db="EMBL/GenBank/DDBJ databases">
        <authorList>
            <person name="Martin H S."/>
        </authorList>
    </citation>
    <scope>NUCLEOTIDE SEQUENCE</scope>
</reference>
<dbReference type="Proteomes" id="UP000837857">
    <property type="component" value="Chromosome 9"/>
</dbReference>
<name>A0ABN8JB50_9NEOP</name>